<feature type="region of interest" description="Disordered" evidence="1">
    <location>
        <begin position="1"/>
        <end position="39"/>
    </location>
</feature>
<feature type="compositionally biased region" description="Basic and acidic residues" evidence="1">
    <location>
        <begin position="1"/>
        <end position="10"/>
    </location>
</feature>
<dbReference type="AlphaFoldDB" id="A0A4S8KDQ0"/>
<sequence length="76" mass="8592">MEVCDSDPHPTTRPRGFSEGDEQRDEAEPWRAAGEIGREEQLMERLDGGAVEPGGACPPFHRRQEYMKKFEEAKGC</sequence>
<evidence type="ECO:0000256" key="1">
    <source>
        <dbReference type="SAM" id="MobiDB-lite"/>
    </source>
</evidence>
<dbReference type="EMBL" id="PYDT01000001">
    <property type="protein sequence ID" value="THU73324.1"/>
    <property type="molecule type" value="Genomic_DNA"/>
</dbReference>
<protein>
    <submittedName>
        <fullName evidence="2">Uncharacterized protein</fullName>
    </submittedName>
</protein>
<dbReference type="Proteomes" id="UP000317650">
    <property type="component" value="Chromosome 4"/>
</dbReference>
<evidence type="ECO:0000313" key="3">
    <source>
        <dbReference type="Proteomes" id="UP000317650"/>
    </source>
</evidence>
<keyword evidence="3" id="KW-1185">Reference proteome</keyword>
<organism evidence="2 3">
    <name type="scientific">Musa balbisiana</name>
    <name type="common">Banana</name>
    <dbReference type="NCBI Taxonomy" id="52838"/>
    <lineage>
        <taxon>Eukaryota</taxon>
        <taxon>Viridiplantae</taxon>
        <taxon>Streptophyta</taxon>
        <taxon>Embryophyta</taxon>
        <taxon>Tracheophyta</taxon>
        <taxon>Spermatophyta</taxon>
        <taxon>Magnoliopsida</taxon>
        <taxon>Liliopsida</taxon>
        <taxon>Zingiberales</taxon>
        <taxon>Musaceae</taxon>
        <taxon>Musa</taxon>
    </lineage>
</organism>
<comment type="caution">
    <text evidence="2">The sequence shown here is derived from an EMBL/GenBank/DDBJ whole genome shotgun (WGS) entry which is preliminary data.</text>
</comment>
<reference evidence="2 3" key="1">
    <citation type="journal article" date="2019" name="Nat. Plants">
        <title>Genome sequencing of Musa balbisiana reveals subgenome evolution and function divergence in polyploid bananas.</title>
        <authorList>
            <person name="Yao X."/>
        </authorList>
    </citation>
    <scope>NUCLEOTIDE SEQUENCE [LARGE SCALE GENOMIC DNA]</scope>
    <source>
        <strain evidence="3">cv. DH-PKW</strain>
        <tissue evidence="2">Leaves</tissue>
    </source>
</reference>
<gene>
    <name evidence="2" type="ORF">C4D60_Mb04t21620</name>
</gene>
<accession>A0A4S8KDQ0</accession>
<name>A0A4S8KDQ0_MUSBA</name>
<proteinExistence type="predicted"/>
<evidence type="ECO:0000313" key="2">
    <source>
        <dbReference type="EMBL" id="THU73324.1"/>
    </source>
</evidence>